<dbReference type="Gene3D" id="3.10.105.10">
    <property type="entry name" value="Dipeptide-binding Protein, Domain 3"/>
    <property type="match status" value="1"/>
</dbReference>
<proteinExistence type="predicted"/>
<dbReference type="EMBL" id="STFF01000006">
    <property type="protein sequence ID" value="THU35825.1"/>
    <property type="molecule type" value="Genomic_DNA"/>
</dbReference>
<dbReference type="RefSeq" id="WP_136579066.1">
    <property type="nucleotide sequence ID" value="NZ_STFF01000006.1"/>
</dbReference>
<evidence type="ECO:0000313" key="3">
    <source>
        <dbReference type="Proteomes" id="UP000306918"/>
    </source>
</evidence>
<gene>
    <name evidence="2" type="ORF">FAM09_20735</name>
</gene>
<keyword evidence="3" id="KW-1185">Reference proteome</keyword>
<dbReference type="PIRSF" id="PIRSF002741">
    <property type="entry name" value="MppA"/>
    <property type="match status" value="1"/>
</dbReference>
<dbReference type="OrthoDB" id="9772924at2"/>
<feature type="domain" description="Solute-binding protein family 5" evidence="1">
    <location>
        <begin position="71"/>
        <end position="460"/>
    </location>
</feature>
<dbReference type="SUPFAM" id="SSF53850">
    <property type="entry name" value="Periplasmic binding protein-like II"/>
    <property type="match status" value="1"/>
</dbReference>
<dbReference type="Gene3D" id="3.90.76.10">
    <property type="entry name" value="Dipeptide-binding Protein, Domain 1"/>
    <property type="match status" value="1"/>
</dbReference>
<dbReference type="Pfam" id="PF00496">
    <property type="entry name" value="SBP_bac_5"/>
    <property type="match status" value="1"/>
</dbReference>
<dbReference type="GO" id="GO:1904680">
    <property type="term" value="F:peptide transmembrane transporter activity"/>
    <property type="evidence" value="ECO:0007669"/>
    <property type="project" value="TreeGrafter"/>
</dbReference>
<dbReference type="GO" id="GO:0043190">
    <property type="term" value="C:ATP-binding cassette (ABC) transporter complex"/>
    <property type="evidence" value="ECO:0007669"/>
    <property type="project" value="InterPro"/>
</dbReference>
<name>A0A4S8HL01_9BACT</name>
<dbReference type="PANTHER" id="PTHR30290">
    <property type="entry name" value="PERIPLASMIC BINDING COMPONENT OF ABC TRANSPORTER"/>
    <property type="match status" value="1"/>
</dbReference>
<reference evidence="2 3" key="1">
    <citation type="submission" date="2019-04" db="EMBL/GenBank/DDBJ databases">
        <title>Niastella caeni sp. nov., isolated from activated sludge.</title>
        <authorList>
            <person name="Sheng M."/>
        </authorList>
    </citation>
    <scope>NUCLEOTIDE SEQUENCE [LARGE SCALE GENOMIC DNA]</scope>
    <source>
        <strain evidence="2 3">HX-2-15</strain>
    </source>
</reference>
<dbReference type="Gene3D" id="3.40.190.10">
    <property type="entry name" value="Periplasmic binding protein-like II"/>
    <property type="match status" value="1"/>
</dbReference>
<accession>A0A4S8HL01</accession>
<evidence type="ECO:0000259" key="1">
    <source>
        <dbReference type="Pfam" id="PF00496"/>
    </source>
</evidence>
<dbReference type="InterPro" id="IPR039424">
    <property type="entry name" value="SBP_5"/>
</dbReference>
<comment type="caution">
    <text evidence="2">The sequence shown here is derived from an EMBL/GenBank/DDBJ whole genome shotgun (WGS) entry which is preliminary data.</text>
</comment>
<dbReference type="GO" id="GO:0015833">
    <property type="term" value="P:peptide transport"/>
    <property type="evidence" value="ECO:0007669"/>
    <property type="project" value="TreeGrafter"/>
</dbReference>
<dbReference type="InterPro" id="IPR000914">
    <property type="entry name" value="SBP_5_dom"/>
</dbReference>
<organism evidence="2 3">
    <name type="scientific">Niastella caeni</name>
    <dbReference type="NCBI Taxonomy" id="2569763"/>
    <lineage>
        <taxon>Bacteria</taxon>
        <taxon>Pseudomonadati</taxon>
        <taxon>Bacteroidota</taxon>
        <taxon>Chitinophagia</taxon>
        <taxon>Chitinophagales</taxon>
        <taxon>Chitinophagaceae</taxon>
        <taxon>Niastella</taxon>
    </lineage>
</organism>
<evidence type="ECO:0000313" key="2">
    <source>
        <dbReference type="EMBL" id="THU35825.1"/>
    </source>
</evidence>
<dbReference type="InterPro" id="IPR030678">
    <property type="entry name" value="Peptide/Ni-bd"/>
</dbReference>
<sequence length="541" mass="61768">MNGKVIFFAVFFGVILLNACGSRTSGNKQVFHYNEATGIATLDPAFAKNQSIIWAVHQLYNTLVETNDDLQIVPSLAYSWDVSADRKVYTFHLRPDVFFHDNPAFPQGKGRKLTAYDVEYSFNRITDPATASSGAWIFNDRVNDQHGFRALNDSTFQLTLRTPFAPILGLLSMKYCSVVPKEVITKYGADFRSHPCGTGPFKFKAWEEGQAMILQKNENYFERDSTGMPLPYLDGIKITFFDSKATEFLLFQQGKLDFINDIDPSFKDEILTKKGQLRKDWQNRIILSKHSFLNTEYLGILMEKDNPLVSASPLRIKQVRQAINYGFDRRKMIMYLYNSKGMPAESGFIPSGLPSFDSGIVKGYTYNPARARELLQSAGFPDGEGLPEIKLLTIATYSDIASFIARQLEEIGIKIQVEVIPKSLLLEHTAKSEALFFRGSWIADFPEAENYLSVFYSNNPAPPNYTRYHNPQFDALYERAMITENDSLRYKLYRQMDQLVIDDAPVVPLWYDEVIRLVSPKVQQFKTNGLNLLELRHTYIE</sequence>
<protein>
    <submittedName>
        <fullName evidence="2">ABC transporter substrate-binding protein</fullName>
    </submittedName>
</protein>
<dbReference type="Proteomes" id="UP000306918">
    <property type="component" value="Unassembled WGS sequence"/>
</dbReference>
<dbReference type="CDD" id="cd00995">
    <property type="entry name" value="PBP2_NikA_DppA_OppA_like"/>
    <property type="match status" value="1"/>
</dbReference>
<dbReference type="GO" id="GO:0030288">
    <property type="term" value="C:outer membrane-bounded periplasmic space"/>
    <property type="evidence" value="ECO:0007669"/>
    <property type="project" value="UniProtKB-ARBA"/>
</dbReference>
<dbReference type="AlphaFoldDB" id="A0A4S8HL01"/>